<feature type="transmembrane region" description="Helical" evidence="5">
    <location>
        <begin position="167"/>
        <end position="183"/>
    </location>
</feature>
<sequence length="406" mass="44799">MIRTFKEVLVLPVIVIAMGYFVDIYDLVIFGVVRVKSLTDLGLAPNEVMEWGTNILNAQMFGMLIGGILWGILGDKKGRLSVLFASIIMYSVANVLNAYITSVEQYAFLRFIAGIGLAGELGVGVTLISEILPKELRGYGIMMVSAIGVLGVVVANIVATYFNWQNAYIFGGILGFALLLLRFKVRESEMFVHHVSDDVKRGDFIWLFKRKDLFVKYIKAILIGVPIWYIVGILVIFSPEFAKELSIIGEIKAGISLTYCYIGLSVGSLASAMLSQKLQSRKKAYNIFLILSVVTALFYFSLEGASANVFYFAIFFLGIFSGYWTLFITMGAEQFGTNIRATVATTVPNFVRGSLIPVTSSFMLLKGPLGILGSAVVVGIVVFALGFVMLYCTRETFHEDLDYIEV</sequence>
<dbReference type="PANTHER" id="PTHR23508:SF10">
    <property type="entry name" value="CARBOXYLIC ACID TRANSPORTER PROTEIN HOMOLOG"/>
    <property type="match status" value="1"/>
</dbReference>
<comment type="subcellular location">
    <subcellularLocation>
        <location evidence="1">Membrane</location>
        <topology evidence="1">Multi-pass membrane protein</topology>
    </subcellularLocation>
</comment>
<accession>A0A0S4XN48</accession>
<evidence type="ECO:0000259" key="6">
    <source>
        <dbReference type="PROSITE" id="PS50850"/>
    </source>
</evidence>
<feature type="transmembrane region" description="Helical" evidence="5">
    <location>
        <begin position="371"/>
        <end position="392"/>
    </location>
</feature>
<evidence type="ECO:0000256" key="2">
    <source>
        <dbReference type="ARBA" id="ARBA00022692"/>
    </source>
</evidence>
<feature type="transmembrane region" description="Helical" evidence="5">
    <location>
        <begin position="284"/>
        <end position="302"/>
    </location>
</feature>
<dbReference type="InterPro" id="IPR036259">
    <property type="entry name" value="MFS_trans_sf"/>
</dbReference>
<feature type="transmembrane region" description="Helical" evidence="5">
    <location>
        <begin position="217"/>
        <end position="239"/>
    </location>
</feature>
<feature type="transmembrane region" description="Helical" evidence="5">
    <location>
        <begin position="80"/>
        <end position="100"/>
    </location>
</feature>
<evidence type="ECO:0000256" key="1">
    <source>
        <dbReference type="ARBA" id="ARBA00004141"/>
    </source>
</evidence>
<organism evidence="7">
    <name type="scientific">Sulfurovum sp. enrichment culture clone C5</name>
    <dbReference type="NCBI Taxonomy" id="497650"/>
    <lineage>
        <taxon>Bacteria</taxon>
        <taxon>Pseudomonadati</taxon>
        <taxon>Campylobacterota</taxon>
        <taxon>Epsilonproteobacteria</taxon>
        <taxon>Campylobacterales</taxon>
        <taxon>Sulfurovaceae</taxon>
        <taxon>Sulfurovum</taxon>
        <taxon>environmental samples</taxon>
    </lineage>
</organism>
<dbReference type="Gene3D" id="1.20.1250.20">
    <property type="entry name" value="MFS general substrate transporter like domains"/>
    <property type="match status" value="2"/>
</dbReference>
<feature type="transmembrane region" description="Helical" evidence="5">
    <location>
        <begin position="140"/>
        <end position="161"/>
    </location>
</feature>
<dbReference type="SUPFAM" id="SSF103473">
    <property type="entry name" value="MFS general substrate transporter"/>
    <property type="match status" value="1"/>
</dbReference>
<feature type="transmembrane region" description="Helical" evidence="5">
    <location>
        <begin position="308"/>
        <end position="329"/>
    </location>
</feature>
<feature type="domain" description="Major facilitator superfamily (MFS) profile" evidence="6">
    <location>
        <begin position="12"/>
        <end position="397"/>
    </location>
</feature>
<evidence type="ECO:0000313" key="7">
    <source>
        <dbReference type="EMBL" id="CUV65711.1"/>
    </source>
</evidence>
<dbReference type="Pfam" id="PF07690">
    <property type="entry name" value="MFS_1"/>
    <property type="match status" value="1"/>
</dbReference>
<dbReference type="InterPro" id="IPR020846">
    <property type="entry name" value="MFS_dom"/>
</dbReference>
<evidence type="ECO:0000256" key="3">
    <source>
        <dbReference type="ARBA" id="ARBA00022989"/>
    </source>
</evidence>
<dbReference type="PANTHER" id="PTHR23508">
    <property type="entry name" value="CARBOXYLIC ACID TRANSPORTER PROTEIN HOMOLOG"/>
    <property type="match status" value="1"/>
</dbReference>
<proteinExistence type="predicted"/>
<dbReference type="EMBL" id="FAXN01000043">
    <property type="protein sequence ID" value="CUV65711.1"/>
    <property type="molecule type" value="Genomic_DNA"/>
</dbReference>
<evidence type="ECO:0000256" key="4">
    <source>
        <dbReference type="ARBA" id="ARBA00023136"/>
    </source>
</evidence>
<keyword evidence="3 5" id="KW-1133">Transmembrane helix</keyword>
<feature type="transmembrane region" description="Helical" evidence="5">
    <location>
        <begin position="9"/>
        <end position="35"/>
    </location>
</feature>
<dbReference type="AlphaFoldDB" id="A0A0S4XN48"/>
<protein>
    <submittedName>
        <fullName evidence="7">Putative major facilitator superfamily MFS_1</fullName>
    </submittedName>
</protein>
<gene>
    <name evidence="7" type="ORF">BN3087_420021</name>
</gene>
<feature type="transmembrane region" description="Helical" evidence="5">
    <location>
        <begin position="251"/>
        <end position="272"/>
    </location>
</feature>
<dbReference type="GO" id="GO:0005886">
    <property type="term" value="C:plasma membrane"/>
    <property type="evidence" value="ECO:0007669"/>
    <property type="project" value="TreeGrafter"/>
</dbReference>
<dbReference type="InterPro" id="IPR011701">
    <property type="entry name" value="MFS"/>
</dbReference>
<dbReference type="GO" id="GO:0046943">
    <property type="term" value="F:carboxylic acid transmembrane transporter activity"/>
    <property type="evidence" value="ECO:0007669"/>
    <property type="project" value="TreeGrafter"/>
</dbReference>
<keyword evidence="2 5" id="KW-0812">Transmembrane</keyword>
<reference evidence="7" key="1">
    <citation type="submission" date="2015-11" db="EMBL/GenBank/DDBJ databases">
        <authorList>
            <person name="Zhang Y."/>
            <person name="Guo Z."/>
        </authorList>
    </citation>
    <scope>NUCLEOTIDE SEQUENCE</scope>
    <source>
        <strain evidence="7">BN30871</strain>
    </source>
</reference>
<name>A0A0S4XN48_9BACT</name>
<dbReference type="PROSITE" id="PS50850">
    <property type="entry name" value="MFS"/>
    <property type="match status" value="1"/>
</dbReference>
<feature type="transmembrane region" description="Helical" evidence="5">
    <location>
        <begin position="55"/>
        <end position="73"/>
    </location>
</feature>
<keyword evidence="4 5" id="KW-0472">Membrane</keyword>
<evidence type="ECO:0000256" key="5">
    <source>
        <dbReference type="SAM" id="Phobius"/>
    </source>
</evidence>
<feature type="transmembrane region" description="Helical" evidence="5">
    <location>
        <begin position="106"/>
        <end position="128"/>
    </location>
</feature>